<keyword evidence="5" id="KW-0560">Oxidoreductase</keyword>
<reference evidence="9" key="1">
    <citation type="submission" date="2022-11" db="UniProtKB">
        <authorList>
            <consortium name="WormBaseParasite"/>
        </authorList>
    </citation>
    <scope>IDENTIFICATION</scope>
</reference>
<dbReference type="InterPro" id="IPR032860">
    <property type="entry name" value="ALKBH5"/>
</dbReference>
<evidence type="ECO:0000256" key="3">
    <source>
        <dbReference type="ARBA" id="ARBA00022723"/>
    </source>
</evidence>
<dbReference type="GO" id="GO:0006406">
    <property type="term" value="P:mRNA export from nucleus"/>
    <property type="evidence" value="ECO:0007669"/>
    <property type="project" value="TreeGrafter"/>
</dbReference>
<accession>A0A914XSQ8</accession>
<dbReference type="Proteomes" id="UP000887566">
    <property type="component" value="Unplaced"/>
</dbReference>
<comment type="similarity">
    <text evidence="2">Belongs to the alkB family.</text>
</comment>
<evidence type="ECO:0000256" key="7">
    <source>
        <dbReference type="SAM" id="MobiDB-lite"/>
    </source>
</evidence>
<dbReference type="InterPro" id="IPR037151">
    <property type="entry name" value="AlkB-like_sf"/>
</dbReference>
<sequence>MERRWAWKDRENIQVLTFLNDESPVENEVCLLDDDEDDDELLDGGVLYESEQDKIRAGIVQKRLFSDRLCEQLEEQIEMVEEKANRGEYKKNTVDRSPLRVKYFFGEGYTYGDQLERKGPGMERLYPKTGPDAVDPIPEWIKKLVIAPCVRAGLIPSMEWANSAVINDYLPGGCIVSHVDPIQLFDRPIVSINLLSDSALCFGCKFRFKPIRVSPPVLRLPMKRGAVTLLSNYAADGITHCVRPEDVIHRRQVIIIRRVFPDAPRLPPPAAEPWNDLTRTVRLTPINKSAIDERRGGTASRVSKGANSGRTLTGRYRKRQHSGDSEVASAEESSPPTPLTRKKHPRIVF</sequence>
<evidence type="ECO:0000256" key="5">
    <source>
        <dbReference type="ARBA" id="ARBA00023002"/>
    </source>
</evidence>
<dbReference type="GO" id="GO:0005634">
    <property type="term" value="C:nucleus"/>
    <property type="evidence" value="ECO:0007669"/>
    <property type="project" value="TreeGrafter"/>
</dbReference>
<keyword evidence="4" id="KW-0223">Dioxygenase</keyword>
<comment type="cofactor">
    <cofactor evidence="1">
        <name>Fe(2+)</name>
        <dbReference type="ChEBI" id="CHEBI:29033"/>
    </cofactor>
</comment>
<evidence type="ECO:0000256" key="4">
    <source>
        <dbReference type="ARBA" id="ARBA00022964"/>
    </source>
</evidence>
<organism evidence="8 9">
    <name type="scientific">Plectus sambesii</name>
    <dbReference type="NCBI Taxonomy" id="2011161"/>
    <lineage>
        <taxon>Eukaryota</taxon>
        <taxon>Metazoa</taxon>
        <taxon>Ecdysozoa</taxon>
        <taxon>Nematoda</taxon>
        <taxon>Chromadorea</taxon>
        <taxon>Plectida</taxon>
        <taxon>Plectina</taxon>
        <taxon>Plectoidea</taxon>
        <taxon>Plectidae</taxon>
        <taxon>Plectus</taxon>
    </lineage>
</organism>
<keyword evidence="3" id="KW-0479">Metal-binding</keyword>
<dbReference type="GO" id="GO:0035515">
    <property type="term" value="F:oxidative RNA demethylase activity"/>
    <property type="evidence" value="ECO:0007669"/>
    <property type="project" value="InterPro"/>
</dbReference>
<dbReference type="Gene3D" id="2.60.120.590">
    <property type="entry name" value="Alpha-ketoglutarate-dependent dioxygenase AlkB-like"/>
    <property type="match status" value="1"/>
</dbReference>
<dbReference type="PANTHER" id="PTHR32074">
    <property type="entry name" value="RNA DEMETHYLASE ALKBH5"/>
    <property type="match status" value="1"/>
</dbReference>
<protein>
    <submittedName>
        <fullName evidence="9">Alpha-ketoglutarate-dependent dioxygenase alkB homolog 5</fullName>
    </submittedName>
</protein>
<evidence type="ECO:0000313" key="8">
    <source>
        <dbReference type="Proteomes" id="UP000887566"/>
    </source>
</evidence>
<dbReference type="GO" id="GO:0046872">
    <property type="term" value="F:metal ion binding"/>
    <property type="evidence" value="ECO:0007669"/>
    <property type="project" value="UniProtKB-KW"/>
</dbReference>
<evidence type="ECO:0000313" key="9">
    <source>
        <dbReference type="WBParaSite" id="PSAMB.scaffold9761size4650.g32725.t1"/>
    </source>
</evidence>
<feature type="region of interest" description="Disordered" evidence="7">
    <location>
        <begin position="288"/>
        <end position="349"/>
    </location>
</feature>
<evidence type="ECO:0000256" key="1">
    <source>
        <dbReference type="ARBA" id="ARBA00001954"/>
    </source>
</evidence>
<dbReference type="AlphaFoldDB" id="A0A914XSQ8"/>
<dbReference type="PANTHER" id="PTHR32074:SF2">
    <property type="entry name" value="RNA DEMETHYLASE ALKBH5"/>
    <property type="match status" value="1"/>
</dbReference>
<dbReference type="GO" id="GO:0006397">
    <property type="term" value="P:mRNA processing"/>
    <property type="evidence" value="ECO:0007669"/>
    <property type="project" value="InterPro"/>
</dbReference>
<feature type="compositionally biased region" description="Basic residues" evidence="7">
    <location>
        <begin position="340"/>
        <end position="349"/>
    </location>
</feature>
<name>A0A914XSQ8_9BILA</name>
<feature type="compositionally biased region" description="Low complexity" evidence="7">
    <location>
        <begin position="325"/>
        <end position="334"/>
    </location>
</feature>
<keyword evidence="6" id="KW-0408">Iron</keyword>
<keyword evidence="8" id="KW-1185">Reference proteome</keyword>
<dbReference type="SUPFAM" id="SSF51197">
    <property type="entry name" value="Clavaminate synthase-like"/>
    <property type="match status" value="1"/>
</dbReference>
<dbReference type="WBParaSite" id="PSAMB.scaffold9761size4650.g32725.t1">
    <property type="protein sequence ID" value="PSAMB.scaffold9761size4650.g32725.t1"/>
    <property type="gene ID" value="PSAMB.scaffold9761size4650.g32725"/>
</dbReference>
<evidence type="ECO:0000256" key="6">
    <source>
        <dbReference type="ARBA" id="ARBA00023004"/>
    </source>
</evidence>
<evidence type="ECO:0000256" key="2">
    <source>
        <dbReference type="ARBA" id="ARBA00007879"/>
    </source>
</evidence>
<proteinExistence type="inferred from homology"/>